<dbReference type="InterPro" id="IPR041382">
    <property type="entry name" value="SH3_16"/>
</dbReference>
<evidence type="ECO:0000313" key="7">
    <source>
        <dbReference type="Proteomes" id="UP000660024"/>
    </source>
</evidence>
<evidence type="ECO:0000259" key="5">
    <source>
        <dbReference type="PROSITE" id="PS51935"/>
    </source>
</evidence>
<dbReference type="Gene3D" id="2.30.30.40">
    <property type="entry name" value="SH3 Domains"/>
    <property type="match status" value="1"/>
</dbReference>
<proteinExistence type="inferred from homology"/>
<dbReference type="Gene3D" id="3.90.1720.10">
    <property type="entry name" value="endopeptidase domain like (from Nostoc punctiforme)"/>
    <property type="match status" value="1"/>
</dbReference>
<dbReference type="SUPFAM" id="SSF54001">
    <property type="entry name" value="Cysteine proteinases"/>
    <property type="match status" value="1"/>
</dbReference>
<dbReference type="Pfam" id="PF18348">
    <property type="entry name" value="SH3_16"/>
    <property type="match status" value="1"/>
</dbReference>
<dbReference type="RefSeq" id="WP_200585369.1">
    <property type="nucleotide sequence ID" value="NZ_JAEHFY010000007.1"/>
</dbReference>
<dbReference type="EMBL" id="JAEHFY010000007">
    <property type="protein sequence ID" value="MBK0382593.1"/>
    <property type="molecule type" value="Genomic_DNA"/>
</dbReference>
<keyword evidence="3" id="KW-0378">Hydrolase</keyword>
<dbReference type="InterPro" id="IPR038765">
    <property type="entry name" value="Papain-like_cys_pep_sf"/>
</dbReference>
<evidence type="ECO:0000313" key="6">
    <source>
        <dbReference type="EMBL" id="MBK0382593.1"/>
    </source>
</evidence>
<dbReference type="InterPro" id="IPR000064">
    <property type="entry name" value="NLP_P60_dom"/>
</dbReference>
<comment type="similarity">
    <text evidence="1">Belongs to the peptidase C40 family.</text>
</comment>
<evidence type="ECO:0000256" key="4">
    <source>
        <dbReference type="ARBA" id="ARBA00022807"/>
    </source>
</evidence>
<comment type="caution">
    <text evidence="6">The sequence shown here is derived from an EMBL/GenBank/DDBJ whole genome shotgun (WGS) entry which is preliminary data.</text>
</comment>
<accession>A0ABS1BI85</accession>
<evidence type="ECO:0000256" key="1">
    <source>
        <dbReference type="ARBA" id="ARBA00007074"/>
    </source>
</evidence>
<keyword evidence="2" id="KW-0645">Protease</keyword>
<dbReference type="Pfam" id="PF00877">
    <property type="entry name" value="NLPC_P60"/>
    <property type="match status" value="1"/>
</dbReference>
<keyword evidence="4" id="KW-0788">Thiol protease</keyword>
<protein>
    <submittedName>
        <fullName evidence="6">C40 family peptidase</fullName>
    </submittedName>
</protein>
<organism evidence="6 7">
    <name type="scientific">Pedobacter segetis</name>
    <dbReference type="NCBI Taxonomy" id="2793069"/>
    <lineage>
        <taxon>Bacteria</taxon>
        <taxon>Pseudomonadati</taxon>
        <taxon>Bacteroidota</taxon>
        <taxon>Sphingobacteriia</taxon>
        <taxon>Sphingobacteriales</taxon>
        <taxon>Sphingobacteriaceae</taxon>
        <taxon>Pedobacter</taxon>
    </lineage>
</organism>
<evidence type="ECO:0000256" key="3">
    <source>
        <dbReference type="ARBA" id="ARBA00022801"/>
    </source>
</evidence>
<evidence type="ECO:0000256" key="2">
    <source>
        <dbReference type="ARBA" id="ARBA00022670"/>
    </source>
</evidence>
<dbReference type="PROSITE" id="PS51935">
    <property type="entry name" value="NLPC_P60"/>
    <property type="match status" value="1"/>
</dbReference>
<keyword evidence="7" id="KW-1185">Reference proteome</keyword>
<dbReference type="Proteomes" id="UP000660024">
    <property type="component" value="Unassembled WGS sequence"/>
</dbReference>
<sequence>MKHNTGVCNLSVIPLRANPSHRSEMISQLIFGDVFRVLEQENSWLKIEVSDDGYQGYINENQMAFADDLQVDNRNLENKFLTSAPYTMILKGNLKEPLYIPAGSTLPFYDNGKCKIGNDIYQVTTGNVFLPNKDDFEADVQETAKIFLSSPYLWGGKTHSGIDCSGFSQVVFKMLGIQLLRDAWQQAEMGKTVDFLTEAKAGDLAFFDNEEGKIIHVGIMLNNSQIIHSSGKVRIDRIDNQGIYHLEKNRYTHKLRIIKRFV</sequence>
<name>A0ABS1BI85_9SPHI</name>
<dbReference type="PANTHER" id="PTHR47053:SF1">
    <property type="entry name" value="MUREIN DD-ENDOPEPTIDASE MEPH-RELATED"/>
    <property type="match status" value="1"/>
</dbReference>
<gene>
    <name evidence="6" type="ORF">I5M32_06420</name>
</gene>
<reference evidence="6 7" key="1">
    <citation type="submission" date="2020-12" db="EMBL/GenBank/DDBJ databases">
        <title>Bacterial novel species Pedobacter sp. SD-b isolated from soil.</title>
        <authorList>
            <person name="Jung H.-Y."/>
        </authorList>
    </citation>
    <scope>NUCLEOTIDE SEQUENCE [LARGE SCALE GENOMIC DNA]</scope>
    <source>
        <strain evidence="6 7">SD-b</strain>
    </source>
</reference>
<feature type="domain" description="NlpC/P60" evidence="5">
    <location>
        <begin position="133"/>
        <end position="258"/>
    </location>
</feature>
<dbReference type="PANTHER" id="PTHR47053">
    <property type="entry name" value="MUREIN DD-ENDOPEPTIDASE MEPH-RELATED"/>
    <property type="match status" value="1"/>
</dbReference>
<dbReference type="InterPro" id="IPR051202">
    <property type="entry name" value="Peptidase_C40"/>
</dbReference>